<feature type="compositionally biased region" description="Basic and acidic residues" evidence="6">
    <location>
        <begin position="1121"/>
        <end position="1137"/>
    </location>
</feature>
<feature type="compositionally biased region" description="Basic and acidic residues" evidence="6">
    <location>
        <begin position="781"/>
        <end position="795"/>
    </location>
</feature>
<feature type="compositionally biased region" description="Polar residues" evidence="6">
    <location>
        <begin position="1054"/>
        <end position="1064"/>
    </location>
</feature>
<keyword evidence="3" id="KW-0645">Protease</keyword>
<name>A0A1E3BIX5_ASPCR</name>
<feature type="compositionally biased region" description="Polar residues" evidence="6">
    <location>
        <begin position="842"/>
        <end position="854"/>
    </location>
</feature>
<evidence type="ECO:0000256" key="2">
    <source>
        <dbReference type="ARBA" id="ARBA00022553"/>
    </source>
</evidence>
<feature type="compositionally biased region" description="Low complexity" evidence="6">
    <location>
        <begin position="247"/>
        <end position="260"/>
    </location>
</feature>
<dbReference type="InterPro" id="IPR003653">
    <property type="entry name" value="Peptidase_C48_C"/>
</dbReference>
<gene>
    <name evidence="8" type="ORF">SI65_03968</name>
</gene>
<evidence type="ECO:0000313" key="9">
    <source>
        <dbReference type="Proteomes" id="UP000094569"/>
    </source>
</evidence>
<evidence type="ECO:0000256" key="1">
    <source>
        <dbReference type="ARBA" id="ARBA00005234"/>
    </source>
</evidence>
<protein>
    <recommendedName>
        <fullName evidence="7">Ubiquitin-like protease family profile domain-containing protein</fullName>
    </recommendedName>
</protein>
<feature type="compositionally biased region" description="Basic and acidic residues" evidence="6">
    <location>
        <begin position="22"/>
        <end position="34"/>
    </location>
</feature>
<feature type="domain" description="Ubiquitin-like protease family profile" evidence="7">
    <location>
        <begin position="626"/>
        <end position="956"/>
    </location>
</feature>
<feature type="region of interest" description="Disordered" evidence="6">
    <location>
        <begin position="737"/>
        <end position="886"/>
    </location>
</feature>
<evidence type="ECO:0000313" key="8">
    <source>
        <dbReference type="EMBL" id="ODM20915.1"/>
    </source>
</evidence>
<keyword evidence="9" id="KW-1185">Reference proteome</keyword>
<feature type="compositionally biased region" description="Basic and acidic residues" evidence="6">
    <location>
        <begin position="321"/>
        <end position="333"/>
    </location>
</feature>
<dbReference type="Proteomes" id="UP000094569">
    <property type="component" value="Unassembled WGS sequence"/>
</dbReference>
<dbReference type="GO" id="GO:0016926">
    <property type="term" value="P:protein desumoylation"/>
    <property type="evidence" value="ECO:0007669"/>
    <property type="project" value="TreeGrafter"/>
</dbReference>
<dbReference type="Gene3D" id="3.40.395.10">
    <property type="entry name" value="Adenoviral Proteinase, Chain A"/>
    <property type="match status" value="1"/>
</dbReference>
<dbReference type="PANTHER" id="PTHR46896">
    <property type="entry name" value="SENTRIN-SPECIFIC PROTEASE"/>
    <property type="match status" value="1"/>
</dbReference>
<dbReference type="OrthoDB" id="442460at2759"/>
<feature type="compositionally biased region" description="Basic and acidic residues" evidence="6">
    <location>
        <begin position="92"/>
        <end position="105"/>
    </location>
</feature>
<comment type="caution">
    <text evidence="8">The sequence shown here is derived from an EMBL/GenBank/DDBJ whole genome shotgun (WGS) entry which is preliminary data.</text>
</comment>
<dbReference type="PANTHER" id="PTHR46896:SF3">
    <property type="entry name" value="FI06413P-RELATED"/>
    <property type="match status" value="1"/>
</dbReference>
<dbReference type="GO" id="GO:0005737">
    <property type="term" value="C:cytoplasm"/>
    <property type="evidence" value="ECO:0007669"/>
    <property type="project" value="TreeGrafter"/>
</dbReference>
<sequence length="1238" mass="137734">MPTTDSDDLRENHELTGQQRPMRHEPTSDDEKRLFPSYVKKNGGVPIVPGQTVATAKKTKPGQQYSNKPVDRISQNSKQSGSFRARGKKPNAQKDHLTKAIDDAASRLQHAPTFEASNRPAKRQRRDSQRAHNNVSSLSDNDDVMEQIAPISSTPPMPEPSSLTSPSRKQTKNRVWEPSEDTIPESVPPDSDHDELFTENAAKGRRSSASDIIAFHSKGLNQAPRPGILQSVEIQGPKVAPKMKSIASPSASNRRQSSSDSSDELQGAVTVRPVPSTLPLRKEDVSSASYLRSSPSDIRSTTFSPSGSKNKKSRKKRRRGPHEQGHRLDEPSRSFEASQVQFGSVQLRPSSEKAVEVNFDATHLWVVGNTPESSIKQEILLNKIMQVIYGEGTSCKIRLGLSKMEGQCNHMDIELITPEVKDELFHLLQGLRIKIKRKPRYARPPPLFRHLNQCLHVASEWMDRTFKNTEREFACFSNMLKRPSIDSVSESVPEPETETSKRSKISESLQVDDRTIAPSNDAEHPTKSPDVPTDERIGSNDTAHAHPTRVSTSNSVEIPVKTYSPPVPPSNRQTRSTTLRADPEPATVICDDDDDEANDSVPQPPARTFAKWEKPLLYPRFGKKKAEVDAQDCERLRSDEFLNDNLIGFYMRFLEDHLDRTNKDAAKRVYFFNSYFYATLTNNPKNRKAINYQGVQKWTRSVDIFSYDYIVVPINESAHWYVAVICNLPNLQRILKGSPEADKTPSNDSQEPSSQPGGEVQAVPGTPASSQEVAQGQGGSEEQKTNPEPAKEEMARQSMAAMTLHDKTETSGKPAQETPASDEDWPEKEENPDPSPVRFTSPPKTRSGAQQTSEDASKPTASSQKSKKSKKKSRGPRNARDARDPLDPVIITFDSLDLARSPTIRNLRQYLSEEAKSKKGISIDTTLVGGMRARSIPLQSNYSDCGLYLLAYVEKFVQDPDGFVSRLLRGEMDQRTDWPPLSSGVLRQRLRKFLDDLYDEQEQLNREELGEKRVIADMRPISFLLGEWEPEPAREEDKPDTDAPQKRLSLQPEKASSQPEKTTQPFPLFLPPLEPENHSKKVPETKASVTGPFQPPSLSLSPGTPTRTGKHKGARMPEALRSVHDKLTQPAEQKSDGDTIEVPDSQEPEHGILDLTSPQKKIGAQPPVPEPEKKDDNAVTVDDDNVAVKASPAPSNDGEKEKEKEAEVQISGTPPPPPGETKSTKKKRKKIVGELGVL</sequence>
<dbReference type="GO" id="GO:0005634">
    <property type="term" value="C:nucleus"/>
    <property type="evidence" value="ECO:0007669"/>
    <property type="project" value="TreeGrafter"/>
</dbReference>
<feature type="compositionally biased region" description="Acidic residues" evidence="6">
    <location>
        <begin position="820"/>
        <end position="832"/>
    </location>
</feature>
<feature type="compositionally biased region" description="Basic and acidic residues" evidence="6">
    <location>
        <begin position="1075"/>
        <end position="1084"/>
    </location>
</feature>
<dbReference type="InterPro" id="IPR051947">
    <property type="entry name" value="Sentrin-specific_protease"/>
</dbReference>
<evidence type="ECO:0000259" key="7">
    <source>
        <dbReference type="PROSITE" id="PS50600"/>
    </source>
</evidence>
<keyword evidence="4" id="KW-0833">Ubl conjugation pathway</keyword>
<feature type="compositionally biased region" description="Basic residues" evidence="6">
    <location>
        <begin position="865"/>
        <end position="877"/>
    </location>
</feature>
<feature type="compositionally biased region" description="Basic and acidic residues" evidence="6">
    <location>
        <begin position="498"/>
        <end position="538"/>
    </location>
</feature>
<feature type="region of interest" description="Disordered" evidence="6">
    <location>
        <begin position="1026"/>
        <end position="1238"/>
    </location>
</feature>
<feature type="compositionally biased region" description="Polar residues" evidence="6">
    <location>
        <begin position="61"/>
        <end position="82"/>
    </location>
</feature>
<feature type="compositionally biased region" description="Basic residues" evidence="6">
    <location>
        <begin position="309"/>
        <end position="320"/>
    </location>
</feature>
<feature type="compositionally biased region" description="Basic and acidic residues" evidence="6">
    <location>
        <begin position="1197"/>
        <end position="1207"/>
    </location>
</feature>
<dbReference type="InterPro" id="IPR038765">
    <property type="entry name" value="Papain-like_cys_pep_sf"/>
</dbReference>
<organism evidence="8 9">
    <name type="scientific">Aspergillus cristatus</name>
    <name type="common">Chinese Fuzhuan brick tea-fermentation fungus</name>
    <name type="synonym">Eurotium cristatum</name>
    <dbReference type="NCBI Taxonomy" id="573508"/>
    <lineage>
        <taxon>Eukaryota</taxon>
        <taxon>Fungi</taxon>
        <taxon>Dikarya</taxon>
        <taxon>Ascomycota</taxon>
        <taxon>Pezizomycotina</taxon>
        <taxon>Eurotiomycetes</taxon>
        <taxon>Eurotiomycetidae</taxon>
        <taxon>Eurotiales</taxon>
        <taxon>Aspergillaceae</taxon>
        <taxon>Aspergillus</taxon>
        <taxon>Aspergillus subgen. Aspergillus</taxon>
    </lineage>
</organism>
<accession>A0A1E3BIX5</accession>
<keyword evidence="5" id="KW-0378">Hydrolase</keyword>
<evidence type="ECO:0000256" key="5">
    <source>
        <dbReference type="ARBA" id="ARBA00022801"/>
    </source>
</evidence>
<dbReference type="Pfam" id="PF02902">
    <property type="entry name" value="Peptidase_C48"/>
    <property type="match status" value="1"/>
</dbReference>
<dbReference type="SUPFAM" id="SSF54001">
    <property type="entry name" value="Cysteine proteinases"/>
    <property type="match status" value="1"/>
</dbReference>
<keyword evidence="2" id="KW-0597">Phosphoprotein</keyword>
<proteinExistence type="inferred from homology"/>
<feature type="compositionally biased region" description="Basic and acidic residues" evidence="6">
    <location>
        <begin position="1031"/>
        <end position="1045"/>
    </location>
</feature>
<dbReference type="VEuPathDB" id="FungiDB:SI65_03968"/>
<reference evidence="8 9" key="1">
    <citation type="journal article" date="2016" name="BMC Genomics">
        <title>Comparative genomic and transcriptomic analyses of the Fuzhuan brick tea-fermentation fungus Aspergillus cristatus.</title>
        <authorList>
            <person name="Ge Y."/>
            <person name="Wang Y."/>
            <person name="Liu Y."/>
            <person name="Tan Y."/>
            <person name="Ren X."/>
            <person name="Zhang X."/>
            <person name="Hyde K.D."/>
            <person name="Liu Y."/>
            <person name="Liu Z."/>
        </authorList>
    </citation>
    <scope>NUCLEOTIDE SEQUENCE [LARGE SCALE GENOMIC DNA]</scope>
    <source>
        <strain evidence="8 9">GZAAS20.1005</strain>
    </source>
</reference>
<feature type="compositionally biased region" description="Polar residues" evidence="6">
    <location>
        <begin position="746"/>
        <end position="756"/>
    </location>
</feature>
<dbReference type="GO" id="GO:0070139">
    <property type="term" value="F:SUMO-specific endopeptidase activity"/>
    <property type="evidence" value="ECO:0007669"/>
    <property type="project" value="TreeGrafter"/>
</dbReference>
<evidence type="ECO:0000256" key="4">
    <source>
        <dbReference type="ARBA" id="ARBA00022786"/>
    </source>
</evidence>
<comment type="similarity">
    <text evidence="1">Belongs to the peptidase C48 family.</text>
</comment>
<feature type="region of interest" description="Disordered" evidence="6">
    <location>
        <begin position="1"/>
        <end position="335"/>
    </location>
</feature>
<feature type="compositionally biased region" description="Polar residues" evidence="6">
    <location>
        <begin position="570"/>
        <end position="579"/>
    </location>
</feature>
<evidence type="ECO:0000256" key="3">
    <source>
        <dbReference type="ARBA" id="ARBA00022670"/>
    </source>
</evidence>
<feature type="region of interest" description="Disordered" evidence="6">
    <location>
        <begin position="485"/>
        <end position="606"/>
    </location>
</feature>
<evidence type="ECO:0000256" key="6">
    <source>
        <dbReference type="SAM" id="MobiDB-lite"/>
    </source>
</evidence>
<dbReference type="PROSITE" id="PS50600">
    <property type="entry name" value="ULP_PROTEASE"/>
    <property type="match status" value="1"/>
</dbReference>
<dbReference type="EMBL" id="JXNT01000003">
    <property type="protein sequence ID" value="ODM20915.1"/>
    <property type="molecule type" value="Genomic_DNA"/>
</dbReference>
<dbReference type="GO" id="GO:0006508">
    <property type="term" value="P:proteolysis"/>
    <property type="evidence" value="ECO:0007669"/>
    <property type="project" value="UniProtKB-KW"/>
</dbReference>
<dbReference type="STRING" id="573508.A0A1E3BIX5"/>
<dbReference type="AlphaFoldDB" id="A0A1E3BIX5"/>
<feature type="compositionally biased region" description="Polar residues" evidence="6">
    <location>
        <begin position="286"/>
        <end position="303"/>
    </location>
</feature>